<reference evidence="2 3" key="1">
    <citation type="submission" date="2019-01" db="EMBL/GenBank/DDBJ databases">
        <authorList>
            <person name="Ferrante I. M."/>
        </authorList>
    </citation>
    <scope>NUCLEOTIDE SEQUENCE [LARGE SCALE GENOMIC DNA]</scope>
    <source>
        <strain evidence="2 3">B856</strain>
    </source>
</reference>
<evidence type="ECO:0000313" key="2">
    <source>
        <dbReference type="EMBL" id="VEU39404.1"/>
    </source>
</evidence>
<sequence length="208" mass="23708">MEANNNGLDLHYRNDNDSNVQQPTKRGSPDEVETTSDMSKGTCNRRPSKRQRMASYMDGINNTSGSATNRMKSMISVTPYGECANPYHNDVDNQNDENISDSNDDKINRTLLQQALTYYEIAYRMLVSEENVLVSQAMVILNNIGHIHRLMGSEENAKEYFQRLLTTMMYLQQTSDSRQIKHWDSFFTNVVDLVVPPNLSHKKYAAAA</sequence>
<evidence type="ECO:0000256" key="1">
    <source>
        <dbReference type="SAM" id="MobiDB-lite"/>
    </source>
</evidence>
<keyword evidence="3" id="KW-1185">Reference proteome</keyword>
<accession>A0A448ZBM4</accession>
<proteinExistence type="predicted"/>
<evidence type="ECO:0000313" key="3">
    <source>
        <dbReference type="Proteomes" id="UP000291116"/>
    </source>
</evidence>
<dbReference type="Proteomes" id="UP000291116">
    <property type="component" value="Unassembled WGS sequence"/>
</dbReference>
<gene>
    <name evidence="2" type="ORF">PSNMU_V1.4_AUG-EV-PASAV3_0062520</name>
</gene>
<name>A0A448ZBM4_9STRA</name>
<dbReference type="AlphaFoldDB" id="A0A448ZBM4"/>
<dbReference type="InterPro" id="IPR011990">
    <property type="entry name" value="TPR-like_helical_dom_sf"/>
</dbReference>
<feature type="region of interest" description="Disordered" evidence="1">
    <location>
        <begin position="1"/>
        <end position="50"/>
    </location>
</feature>
<protein>
    <submittedName>
        <fullName evidence="2">Uncharacterized protein</fullName>
    </submittedName>
</protein>
<dbReference type="OrthoDB" id="42764at2759"/>
<organism evidence="2 3">
    <name type="scientific">Pseudo-nitzschia multistriata</name>
    <dbReference type="NCBI Taxonomy" id="183589"/>
    <lineage>
        <taxon>Eukaryota</taxon>
        <taxon>Sar</taxon>
        <taxon>Stramenopiles</taxon>
        <taxon>Ochrophyta</taxon>
        <taxon>Bacillariophyta</taxon>
        <taxon>Bacillariophyceae</taxon>
        <taxon>Bacillariophycidae</taxon>
        <taxon>Bacillariales</taxon>
        <taxon>Bacillariaceae</taxon>
        <taxon>Pseudo-nitzschia</taxon>
    </lineage>
</organism>
<dbReference type="Gene3D" id="1.25.40.10">
    <property type="entry name" value="Tetratricopeptide repeat domain"/>
    <property type="match status" value="1"/>
</dbReference>
<dbReference type="EMBL" id="CAACVS010000221">
    <property type="protein sequence ID" value="VEU39404.1"/>
    <property type="molecule type" value="Genomic_DNA"/>
</dbReference>